<sequence length="207" mass="22764">MANIRIEEKESSSILPWILGLLLLALLIWGALELFGDDDDIDDVVTTEEEYVPTEEVAAGIDDVDYAYRNAIVAYMDYTNDMTGEMGLDHEFSHNALTLLADATDAIADGRNVDLTDNTGRARELANEITKDPMATNHADMIREAAMNITESLGRIDTDAYEGVAGADIDMLRNEAMAINGKTLTLNQKEDVRTFFGAARNVLSKLN</sequence>
<gene>
    <name evidence="2" type="ORF">GGR27_000237</name>
</gene>
<keyword evidence="1" id="KW-0812">Transmembrane</keyword>
<evidence type="ECO:0000313" key="3">
    <source>
        <dbReference type="Proteomes" id="UP000770785"/>
    </source>
</evidence>
<dbReference type="Proteomes" id="UP000770785">
    <property type="component" value="Unassembled WGS sequence"/>
</dbReference>
<evidence type="ECO:0000256" key="1">
    <source>
        <dbReference type="SAM" id="Phobius"/>
    </source>
</evidence>
<dbReference type="EMBL" id="JAATJH010000001">
    <property type="protein sequence ID" value="NJC24756.1"/>
    <property type="molecule type" value="Genomic_DNA"/>
</dbReference>
<reference evidence="2 3" key="1">
    <citation type="submission" date="2020-03" db="EMBL/GenBank/DDBJ databases">
        <title>Genomic Encyclopedia of Type Strains, Phase IV (KMG-IV): sequencing the most valuable type-strain genomes for metagenomic binning, comparative biology and taxonomic classification.</title>
        <authorList>
            <person name="Goeker M."/>
        </authorList>
    </citation>
    <scope>NUCLEOTIDE SEQUENCE [LARGE SCALE GENOMIC DNA]</scope>
    <source>
        <strain evidence="2 3">DSM 105096</strain>
    </source>
</reference>
<protein>
    <submittedName>
        <fullName evidence="2">Uncharacterized protein</fullName>
    </submittedName>
</protein>
<keyword evidence="3" id="KW-1185">Reference proteome</keyword>
<comment type="caution">
    <text evidence="2">The sequence shown here is derived from an EMBL/GenBank/DDBJ whole genome shotgun (WGS) entry which is preliminary data.</text>
</comment>
<keyword evidence="1" id="KW-0472">Membrane</keyword>
<dbReference type="RefSeq" id="WP_168035567.1">
    <property type="nucleotide sequence ID" value="NZ_JAATJH010000001.1"/>
</dbReference>
<proteinExistence type="predicted"/>
<keyword evidence="1" id="KW-1133">Transmembrane helix</keyword>
<accession>A0ABX0X6Y2</accession>
<organism evidence="2 3">
    <name type="scientific">Neolewinella antarctica</name>
    <dbReference type="NCBI Taxonomy" id="442734"/>
    <lineage>
        <taxon>Bacteria</taxon>
        <taxon>Pseudomonadati</taxon>
        <taxon>Bacteroidota</taxon>
        <taxon>Saprospiria</taxon>
        <taxon>Saprospirales</taxon>
        <taxon>Lewinellaceae</taxon>
        <taxon>Neolewinella</taxon>
    </lineage>
</organism>
<feature type="transmembrane region" description="Helical" evidence="1">
    <location>
        <begin position="12"/>
        <end position="32"/>
    </location>
</feature>
<evidence type="ECO:0000313" key="2">
    <source>
        <dbReference type="EMBL" id="NJC24756.1"/>
    </source>
</evidence>
<name>A0ABX0X6Y2_9BACT</name>